<proteinExistence type="predicted"/>
<dbReference type="GO" id="GO:0030674">
    <property type="term" value="F:protein-macromolecule adaptor activity"/>
    <property type="evidence" value="ECO:0007669"/>
    <property type="project" value="TreeGrafter"/>
</dbReference>
<keyword evidence="3" id="KW-0998">Cell outer membrane</keyword>
<keyword evidence="2" id="KW-0472">Membrane</keyword>
<organism evidence="5 6">
    <name type="scientific">Candidatus Raskinella chloraquaticus</name>
    <dbReference type="NCBI Taxonomy" id="1951219"/>
    <lineage>
        <taxon>Bacteria</taxon>
        <taxon>Pseudomonadati</taxon>
        <taxon>Pseudomonadota</taxon>
        <taxon>Alphaproteobacteria</taxon>
        <taxon>Hyphomicrobiales</taxon>
        <taxon>Phreatobacteraceae</taxon>
        <taxon>Candidatus Raskinella</taxon>
    </lineage>
</organism>
<dbReference type="AlphaFoldDB" id="A0A1W9HNU8"/>
<dbReference type="PROSITE" id="PS51257">
    <property type="entry name" value="PROKAR_LIPOPROTEIN"/>
    <property type="match status" value="1"/>
</dbReference>
<dbReference type="RefSeq" id="WP_376800218.1">
    <property type="nucleotide sequence ID" value="NZ_DBNB01000010.1"/>
</dbReference>
<name>A0A1W9HNU8_9HYPH</name>
<evidence type="ECO:0000256" key="3">
    <source>
        <dbReference type="ARBA" id="ARBA00023237"/>
    </source>
</evidence>
<dbReference type="EMBL" id="LWDL01000033">
    <property type="protein sequence ID" value="OQW49110.1"/>
    <property type="molecule type" value="Genomic_DNA"/>
</dbReference>
<dbReference type="GO" id="GO:1990063">
    <property type="term" value="C:Bam protein complex"/>
    <property type="evidence" value="ECO:0007669"/>
    <property type="project" value="TreeGrafter"/>
</dbReference>
<keyword evidence="1" id="KW-0732">Signal</keyword>
<dbReference type="InterPro" id="IPR007450">
    <property type="entry name" value="BamE_dom"/>
</dbReference>
<dbReference type="STRING" id="1827387.A4S15_03410"/>
<dbReference type="Proteomes" id="UP000192872">
    <property type="component" value="Unassembled WGS sequence"/>
</dbReference>
<evidence type="ECO:0000313" key="6">
    <source>
        <dbReference type="Proteomes" id="UP000192872"/>
    </source>
</evidence>
<dbReference type="InterPro" id="IPR037873">
    <property type="entry name" value="BamE-like"/>
</dbReference>
<comment type="caution">
    <text evidence="5">The sequence shown here is derived from an EMBL/GenBank/DDBJ whole genome shotgun (WGS) entry which is preliminary data.</text>
</comment>
<reference evidence="5 6" key="1">
    <citation type="journal article" date="2017" name="Water Res.">
        <title>Comammox in drinking water systems.</title>
        <authorList>
            <person name="Wang Y."/>
            <person name="Ma L."/>
            <person name="Mao Y."/>
            <person name="Jiang X."/>
            <person name="Xia Y."/>
            <person name="Yu K."/>
            <person name="Li B."/>
            <person name="Zhang T."/>
        </authorList>
    </citation>
    <scope>NUCLEOTIDE SEQUENCE [LARGE SCALE GENOMIC DNA]</scope>
    <source>
        <strain evidence="5">SG_bin8</strain>
    </source>
</reference>
<dbReference type="InterPro" id="IPR026592">
    <property type="entry name" value="BamE"/>
</dbReference>
<sequence length="162" mass="17843">MNRPDRPLRFPPSRLVIMAMTAGLGLAACSQDSGLRPGSFVQVFTRGYVLQEEALDQVPVGSSRDQVNFVLGTPTTTATLDGDVYYYITQKVERIPGGDPTVIDQRVLAVYFDKAQRVTRIARYGLEDGRVIDSVSRKTATGGREQTFLGQVFQNLIRNSGN</sequence>
<dbReference type="Gene3D" id="3.30.1450.10">
    <property type="match status" value="1"/>
</dbReference>
<evidence type="ECO:0000256" key="2">
    <source>
        <dbReference type="ARBA" id="ARBA00023136"/>
    </source>
</evidence>
<evidence type="ECO:0000259" key="4">
    <source>
        <dbReference type="Pfam" id="PF04355"/>
    </source>
</evidence>
<dbReference type="GO" id="GO:0043165">
    <property type="term" value="P:Gram-negative-bacterium-type cell outer membrane assembly"/>
    <property type="evidence" value="ECO:0007669"/>
    <property type="project" value="TreeGrafter"/>
</dbReference>
<evidence type="ECO:0000313" key="5">
    <source>
        <dbReference type="EMBL" id="OQW49110.1"/>
    </source>
</evidence>
<dbReference type="PANTHER" id="PTHR37482">
    <property type="entry name" value="OUTER MEMBRANE PROTEIN ASSEMBLY FACTOR BAME"/>
    <property type="match status" value="1"/>
</dbReference>
<accession>A0A1W9HNU8</accession>
<dbReference type="GO" id="GO:0051205">
    <property type="term" value="P:protein insertion into membrane"/>
    <property type="evidence" value="ECO:0007669"/>
    <property type="project" value="TreeGrafter"/>
</dbReference>
<evidence type="ECO:0000256" key="1">
    <source>
        <dbReference type="ARBA" id="ARBA00022729"/>
    </source>
</evidence>
<gene>
    <name evidence="5" type="ORF">A4S15_03410</name>
</gene>
<dbReference type="Pfam" id="PF04355">
    <property type="entry name" value="BamE"/>
    <property type="match status" value="1"/>
</dbReference>
<protein>
    <recommendedName>
        <fullName evidence="4">Outer membrane protein assembly factor BamE domain-containing protein</fullName>
    </recommendedName>
</protein>
<feature type="domain" description="Outer membrane protein assembly factor BamE" evidence="4">
    <location>
        <begin position="47"/>
        <end position="121"/>
    </location>
</feature>
<dbReference type="PANTHER" id="PTHR37482:SF1">
    <property type="entry name" value="OUTER MEMBRANE PROTEIN ASSEMBLY FACTOR BAME"/>
    <property type="match status" value="1"/>
</dbReference>